<evidence type="ECO:0000313" key="14">
    <source>
        <dbReference type="Proteomes" id="UP000198908"/>
    </source>
</evidence>
<dbReference type="AlphaFoldDB" id="A0A1G7BC00"/>
<dbReference type="PANTHER" id="PTHR30460">
    <property type="entry name" value="MODERATE CONDUCTANCE MECHANOSENSITIVE CHANNEL YBIO"/>
    <property type="match status" value="1"/>
</dbReference>
<reference evidence="14" key="1">
    <citation type="submission" date="2016-09" db="EMBL/GenBank/DDBJ databases">
        <authorList>
            <person name="Varghese N."/>
            <person name="Submissions S."/>
        </authorList>
    </citation>
    <scope>NUCLEOTIDE SEQUENCE [LARGE SCALE GENOMIC DNA]</scope>
    <source>
        <strain evidence="14">TNe-862</strain>
    </source>
</reference>
<comment type="subcellular location">
    <subcellularLocation>
        <location evidence="1">Cell membrane</location>
        <topology evidence="1">Multi-pass membrane protein</topology>
    </subcellularLocation>
</comment>
<feature type="region of interest" description="Disordered" evidence="7">
    <location>
        <begin position="237"/>
        <end position="335"/>
    </location>
</feature>
<feature type="transmembrane region" description="Helical" evidence="8">
    <location>
        <begin position="629"/>
        <end position="651"/>
    </location>
</feature>
<keyword evidence="5 8" id="KW-1133">Transmembrane helix</keyword>
<dbReference type="SUPFAM" id="SSF82861">
    <property type="entry name" value="Mechanosensitive channel protein MscS (YggB), transmembrane region"/>
    <property type="match status" value="1"/>
</dbReference>
<dbReference type="InterPro" id="IPR049142">
    <property type="entry name" value="MS_channel_1st"/>
</dbReference>
<proteinExistence type="inferred from homology"/>
<dbReference type="Gene3D" id="3.30.70.100">
    <property type="match status" value="1"/>
</dbReference>
<feature type="transmembrane region" description="Helical" evidence="8">
    <location>
        <begin position="468"/>
        <end position="489"/>
    </location>
</feature>
<feature type="transmembrane region" description="Helical" evidence="8">
    <location>
        <begin position="402"/>
        <end position="428"/>
    </location>
</feature>
<dbReference type="GO" id="GO:0005886">
    <property type="term" value="C:plasma membrane"/>
    <property type="evidence" value="ECO:0007669"/>
    <property type="project" value="UniProtKB-SubCell"/>
</dbReference>
<dbReference type="InterPro" id="IPR010920">
    <property type="entry name" value="LSM_dom_sf"/>
</dbReference>
<feature type="compositionally biased region" description="Low complexity" evidence="7">
    <location>
        <begin position="302"/>
        <end position="323"/>
    </location>
</feature>
<dbReference type="Pfam" id="PF00924">
    <property type="entry name" value="MS_channel_2nd"/>
    <property type="match status" value="1"/>
</dbReference>
<dbReference type="Pfam" id="PF21088">
    <property type="entry name" value="MS_channel_1st"/>
    <property type="match status" value="1"/>
</dbReference>
<evidence type="ECO:0000256" key="6">
    <source>
        <dbReference type="ARBA" id="ARBA00023136"/>
    </source>
</evidence>
<feature type="domain" description="Moderate conductance mechanosensitive channel YbiO-like transmembrane helix 1" evidence="12">
    <location>
        <begin position="549"/>
        <end position="618"/>
    </location>
</feature>
<feature type="region of interest" description="Disordered" evidence="7">
    <location>
        <begin position="905"/>
        <end position="959"/>
    </location>
</feature>
<dbReference type="InterPro" id="IPR057485">
    <property type="entry name" value="YbiO-like_TM1"/>
</dbReference>
<dbReference type="SUPFAM" id="SSF50182">
    <property type="entry name" value="Sm-like ribonucleoproteins"/>
    <property type="match status" value="1"/>
</dbReference>
<evidence type="ECO:0000259" key="12">
    <source>
        <dbReference type="Pfam" id="PF25392"/>
    </source>
</evidence>
<dbReference type="STRING" id="416944.SAMN05421548_13853"/>
<dbReference type="InterPro" id="IPR045276">
    <property type="entry name" value="YbiO_bact"/>
</dbReference>
<keyword evidence="9" id="KW-0732">Signal</keyword>
<dbReference type="Pfam" id="PF25392">
    <property type="entry name" value="MS_channel_TM1"/>
    <property type="match status" value="1"/>
</dbReference>
<gene>
    <name evidence="13" type="ORF">SAMN05421548_13853</name>
</gene>
<comment type="similarity">
    <text evidence="2">Belongs to the MscS (TC 1.A.23) family.</text>
</comment>
<name>A0A1G7BC00_9BURK</name>
<dbReference type="Proteomes" id="UP000198908">
    <property type="component" value="Unassembled WGS sequence"/>
</dbReference>
<feature type="compositionally biased region" description="Pro residues" evidence="7">
    <location>
        <begin position="249"/>
        <end position="259"/>
    </location>
</feature>
<dbReference type="GO" id="GO:0008381">
    <property type="term" value="F:mechanosensitive monoatomic ion channel activity"/>
    <property type="evidence" value="ECO:0007669"/>
    <property type="project" value="InterPro"/>
</dbReference>
<feature type="transmembrane region" description="Helical" evidence="8">
    <location>
        <begin position="200"/>
        <end position="223"/>
    </location>
</feature>
<sequence>MLLSFAFPSPRTPRLRALLAAPGVLVCATLALGASNATAATPAAFAAALPSAASQSHPAQPAAHAPDPNAHASNPAAPVALTPSQAQAALQVLDDPVQRGHMEDTLRAIAAAGALATPASASAAASAPAAASGASAAAPASAPLAGALRSNGLVVQIADHAAHGARMIGRHLNHTFATLLGLWSTRNWWQEHLSTPQGHALLLSLLRVLVLTLVPALALATLLRRFVAAPERAIATHQAEKQREDGDPPPDGAPVPQPQTPEATGTSVALAAQATTDAQQDALREAAGMEAADAQGTKENDPNAGPNANARANAAARATVTAAQQEDDASPKSAAQRAKEAYHALRGVHHWRLLQRLPGALLVMLLEVVPVVGFGLCAAGVLSLFGPDDAAPAEAVGQIVDTYVICRVVVMLGKLLFAPDAAALRLVPLGDDWAAYAQRWLVRLAVIGGAGGALSAAVPLGMTEDAQLALVKVVTLIGHLALAVMILQLRRPVANAMRTAAGRHGSYAWFMQWFADIWVGVALFVVLALWFVWALDLRGGYAALLRSGGLSLVVLLAARVSAIVLLGALSRLFGLRDDHDKMSFGQRRAYRYYPALRRIVVVAIWLVTLDLLLHIWGLRPARILALAPIGHMLGSALLTIVIAIVAAVAIWEFANGAAERRLNAWTDAGDFVRAARLRTLLPMFRTTLFVSILVVVGLTALSQLGVNTGPLIAGASIFGVALGFGSQKLVQDFITGIFLLTENAMQVGDWVTVAGVSGTVEFLSIRTVRLRGGDGSLYTVPFSSVTTVNNTNRGIGNAAVKVVIAQGADLQRAIDTLNEIGAELRKEDAFENGILSDFAYWGVDQVDGASVTLVGQIQCKDSARWGVQREFNRRVLLRFAERGIELANPQRNFLVGMTRESDVEGLAYGGDRDDDTPDDDRARTQSRGAANTPQGGGKPRNGRGGASGDGRGSSSGKPN</sequence>
<dbReference type="PANTHER" id="PTHR30460:SF0">
    <property type="entry name" value="MODERATE CONDUCTANCE MECHANOSENSITIVE CHANNEL YBIO"/>
    <property type="match status" value="1"/>
</dbReference>
<evidence type="ECO:0000259" key="11">
    <source>
        <dbReference type="Pfam" id="PF21088"/>
    </source>
</evidence>
<evidence type="ECO:0000256" key="7">
    <source>
        <dbReference type="SAM" id="MobiDB-lite"/>
    </source>
</evidence>
<feature type="transmembrane region" description="Helical" evidence="8">
    <location>
        <begin position="683"/>
        <end position="702"/>
    </location>
</feature>
<keyword evidence="6 8" id="KW-0472">Membrane</keyword>
<dbReference type="Gene3D" id="1.10.287.1260">
    <property type="match status" value="1"/>
</dbReference>
<keyword evidence="14" id="KW-1185">Reference proteome</keyword>
<evidence type="ECO:0000256" key="2">
    <source>
        <dbReference type="ARBA" id="ARBA00008017"/>
    </source>
</evidence>
<feature type="transmembrane region" description="Helical" evidence="8">
    <location>
        <begin position="360"/>
        <end position="382"/>
    </location>
</feature>
<dbReference type="InterPro" id="IPR023408">
    <property type="entry name" value="MscS_beta-dom_sf"/>
</dbReference>
<evidence type="ECO:0000256" key="9">
    <source>
        <dbReference type="SAM" id="SignalP"/>
    </source>
</evidence>
<evidence type="ECO:0000259" key="10">
    <source>
        <dbReference type="Pfam" id="PF00924"/>
    </source>
</evidence>
<dbReference type="EMBL" id="FMYQ01000038">
    <property type="protein sequence ID" value="SDE24543.1"/>
    <property type="molecule type" value="Genomic_DNA"/>
</dbReference>
<evidence type="ECO:0000256" key="1">
    <source>
        <dbReference type="ARBA" id="ARBA00004651"/>
    </source>
</evidence>
<dbReference type="Gene3D" id="2.30.30.60">
    <property type="match status" value="1"/>
</dbReference>
<accession>A0A1G7BC00</accession>
<feature type="transmembrane region" description="Helical" evidence="8">
    <location>
        <begin position="510"/>
        <end position="533"/>
    </location>
</feature>
<feature type="compositionally biased region" description="Gly residues" evidence="7">
    <location>
        <begin position="934"/>
        <end position="953"/>
    </location>
</feature>
<feature type="signal peptide" evidence="9">
    <location>
        <begin position="1"/>
        <end position="39"/>
    </location>
</feature>
<evidence type="ECO:0000256" key="3">
    <source>
        <dbReference type="ARBA" id="ARBA00022475"/>
    </source>
</evidence>
<feature type="transmembrane region" description="Helical" evidence="8">
    <location>
        <begin position="440"/>
        <end position="462"/>
    </location>
</feature>
<evidence type="ECO:0000313" key="13">
    <source>
        <dbReference type="EMBL" id="SDE24543.1"/>
    </source>
</evidence>
<dbReference type="RefSeq" id="WP_245747063.1">
    <property type="nucleotide sequence ID" value="NZ_FMYQ01000038.1"/>
</dbReference>
<dbReference type="InterPro" id="IPR006685">
    <property type="entry name" value="MscS_channel_2nd"/>
</dbReference>
<feature type="chain" id="PRO_5011672286" evidence="9">
    <location>
        <begin position="40"/>
        <end position="959"/>
    </location>
</feature>
<keyword evidence="3" id="KW-1003">Cell membrane</keyword>
<evidence type="ECO:0000256" key="8">
    <source>
        <dbReference type="SAM" id="Phobius"/>
    </source>
</evidence>
<evidence type="ECO:0000256" key="4">
    <source>
        <dbReference type="ARBA" id="ARBA00022692"/>
    </source>
</evidence>
<feature type="transmembrane region" description="Helical" evidence="8">
    <location>
        <begin position="595"/>
        <end position="617"/>
    </location>
</feature>
<feature type="transmembrane region" description="Helical" evidence="8">
    <location>
        <begin position="553"/>
        <end position="574"/>
    </location>
</feature>
<feature type="region of interest" description="Disordered" evidence="7">
    <location>
        <begin position="55"/>
        <end position="77"/>
    </location>
</feature>
<feature type="compositionally biased region" description="Low complexity" evidence="7">
    <location>
        <begin position="269"/>
        <end position="281"/>
    </location>
</feature>
<feature type="domain" description="Mechanosensitive ion channel MscS" evidence="10">
    <location>
        <begin position="729"/>
        <end position="792"/>
    </location>
</feature>
<protein>
    <submittedName>
        <fullName evidence="13">Small-conductance mechanosensitive channel</fullName>
    </submittedName>
</protein>
<keyword evidence="4 8" id="KW-0812">Transmembrane</keyword>
<dbReference type="InterPro" id="IPR011066">
    <property type="entry name" value="MscS_channel_C_sf"/>
</dbReference>
<evidence type="ECO:0000256" key="5">
    <source>
        <dbReference type="ARBA" id="ARBA00022989"/>
    </source>
</evidence>
<organism evidence="13 14">
    <name type="scientific">Paraburkholderia lycopersici</name>
    <dbReference type="NCBI Taxonomy" id="416944"/>
    <lineage>
        <taxon>Bacteria</taxon>
        <taxon>Pseudomonadati</taxon>
        <taxon>Pseudomonadota</taxon>
        <taxon>Betaproteobacteria</taxon>
        <taxon>Burkholderiales</taxon>
        <taxon>Burkholderiaceae</taxon>
        <taxon>Paraburkholderia</taxon>
    </lineage>
</organism>
<dbReference type="SUPFAM" id="SSF82689">
    <property type="entry name" value="Mechanosensitive channel protein MscS (YggB), C-terminal domain"/>
    <property type="match status" value="1"/>
</dbReference>
<dbReference type="InterPro" id="IPR011014">
    <property type="entry name" value="MscS_channel_TM-2"/>
</dbReference>
<feature type="domain" description="Mechanosensitive ion channel transmembrane helices 2/3" evidence="11">
    <location>
        <begin position="688"/>
        <end position="727"/>
    </location>
</feature>